<gene>
    <name evidence="1" type="ORF">FB45DRAFT_1067488</name>
</gene>
<name>A0AAD7B304_9AGAR</name>
<dbReference type="Proteomes" id="UP001221142">
    <property type="component" value="Unassembled WGS sequence"/>
</dbReference>
<accession>A0AAD7B304</accession>
<dbReference type="EMBL" id="JARKIF010000045">
    <property type="protein sequence ID" value="KAJ7608395.1"/>
    <property type="molecule type" value="Genomic_DNA"/>
</dbReference>
<keyword evidence="2" id="KW-1185">Reference proteome</keyword>
<sequence length="417" mass="45937">MSFRVTTIIDSCVCSLFDSTSMTAYILQNLEDTTSAALSSLVFRTPFPENAPDRLLQYYLSLTAKERGTEEESHYDEPAACLAFAAYKSEAIAAERSAWIERATSAFADLVAANKDTLRHVELILPTGGIATPLNLFPSLKDVTNLESLSVQWPMRGYLPMSLILSYRFSHIIEDSIIPSFEQFHAALMEALAVHAPTLKQLLISLPESFPRKPFSALSFKAASFPSLTALELLDFTHWSPSVPELKVLLGPDGSVPNLQHLIIDHGLEISLTDEEEDDGSFVDYSYDFNAPVVETRSWPALGVILASTKICSLGAALHDARWSYGFAYLMNRDAVRKALGLTDESALVVCTAWPTAYEGMEPRSGPEIDGDVHLYEHVSGCGHLAYPVGQRPTTGLWPAHTSETRAVQIMAGRPWY</sequence>
<comment type="caution">
    <text evidence="1">The sequence shown here is derived from an EMBL/GenBank/DDBJ whole genome shotgun (WGS) entry which is preliminary data.</text>
</comment>
<proteinExistence type="predicted"/>
<reference evidence="1" key="1">
    <citation type="submission" date="2023-03" db="EMBL/GenBank/DDBJ databases">
        <title>Massive genome expansion in bonnet fungi (Mycena s.s.) driven by repeated elements and novel gene families across ecological guilds.</title>
        <authorList>
            <consortium name="Lawrence Berkeley National Laboratory"/>
            <person name="Harder C.B."/>
            <person name="Miyauchi S."/>
            <person name="Viragh M."/>
            <person name="Kuo A."/>
            <person name="Thoen E."/>
            <person name="Andreopoulos B."/>
            <person name="Lu D."/>
            <person name="Skrede I."/>
            <person name="Drula E."/>
            <person name="Henrissat B."/>
            <person name="Morin E."/>
            <person name="Kohler A."/>
            <person name="Barry K."/>
            <person name="LaButti K."/>
            <person name="Morin E."/>
            <person name="Salamov A."/>
            <person name="Lipzen A."/>
            <person name="Mereny Z."/>
            <person name="Hegedus B."/>
            <person name="Baldrian P."/>
            <person name="Stursova M."/>
            <person name="Weitz H."/>
            <person name="Taylor A."/>
            <person name="Grigoriev I.V."/>
            <person name="Nagy L.G."/>
            <person name="Martin F."/>
            <person name="Kauserud H."/>
        </authorList>
    </citation>
    <scope>NUCLEOTIDE SEQUENCE</scope>
    <source>
        <strain evidence="1">9284</strain>
    </source>
</reference>
<evidence type="ECO:0000313" key="2">
    <source>
        <dbReference type="Proteomes" id="UP001221142"/>
    </source>
</evidence>
<dbReference type="AlphaFoldDB" id="A0AAD7B304"/>
<organism evidence="1 2">
    <name type="scientific">Roridomyces roridus</name>
    <dbReference type="NCBI Taxonomy" id="1738132"/>
    <lineage>
        <taxon>Eukaryota</taxon>
        <taxon>Fungi</taxon>
        <taxon>Dikarya</taxon>
        <taxon>Basidiomycota</taxon>
        <taxon>Agaricomycotina</taxon>
        <taxon>Agaricomycetes</taxon>
        <taxon>Agaricomycetidae</taxon>
        <taxon>Agaricales</taxon>
        <taxon>Marasmiineae</taxon>
        <taxon>Mycenaceae</taxon>
        <taxon>Roridomyces</taxon>
    </lineage>
</organism>
<protein>
    <submittedName>
        <fullName evidence="1">Uncharacterized protein</fullName>
    </submittedName>
</protein>
<evidence type="ECO:0000313" key="1">
    <source>
        <dbReference type="EMBL" id="KAJ7608395.1"/>
    </source>
</evidence>